<organism evidence="1 2">
    <name type="scientific">Callorhinchus milii</name>
    <name type="common">Ghost shark</name>
    <dbReference type="NCBI Taxonomy" id="7868"/>
    <lineage>
        <taxon>Eukaryota</taxon>
        <taxon>Metazoa</taxon>
        <taxon>Chordata</taxon>
        <taxon>Craniata</taxon>
        <taxon>Vertebrata</taxon>
        <taxon>Chondrichthyes</taxon>
        <taxon>Holocephali</taxon>
        <taxon>Chimaeriformes</taxon>
        <taxon>Callorhinchidae</taxon>
        <taxon>Callorhinchus</taxon>
    </lineage>
</organism>
<sequence length="49" mass="5525">MSVRLSRPVLQLTLALVKPDAVAHPLILQVHTVVLFCVWVWRKSVCVCV</sequence>
<evidence type="ECO:0000313" key="2">
    <source>
        <dbReference type="Proteomes" id="UP000314986"/>
    </source>
</evidence>
<dbReference type="GeneTree" id="ENSGT00940000173712"/>
<dbReference type="Proteomes" id="UP000314986">
    <property type="component" value="Unassembled WGS sequence"/>
</dbReference>
<evidence type="ECO:0000313" key="1">
    <source>
        <dbReference type="Ensembl" id="ENSCMIP00000039934.1"/>
    </source>
</evidence>
<proteinExistence type="predicted"/>
<accession>A0A4W3J9H6</accession>
<reference evidence="2" key="2">
    <citation type="journal article" date="2007" name="PLoS Biol.">
        <title>Survey sequencing and comparative analysis of the elephant shark (Callorhinchus milii) genome.</title>
        <authorList>
            <person name="Venkatesh B."/>
            <person name="Kirkness E.F."/>
            <person name="Loh Y.H."/>
            <person name="Halpern A.L."/>
            <person name="Lee A.P."/>
            <person name="Johnson J."/>
            <person name="Dandona N."/>
            <person name="Viswanathan L.D."/>
            <person name="Tay A."/>
            <person name="Venter J.C."/>
            <person name="Strausberg R.L."/>
            <person name="Brenner S."/>
        </authorList>
    </citation>
    <scope>NUCLEOTIDE SEQUENCE [LARGE SCALE GENOMIC DNA]</scope>
</reference>
<dbReference type="Ensembl" id="ENSCMIT00000040505.1">
    <property type="protein sequence ID" value="ENSCMIP00000039934.1"/>
    <property type="gene ID" value="ENSCMIG00000016705.1"/>
</dbReference>
<name>A0A4W3J9H6_CALMI</name>
<reference evidence="1" key="4">
    <citation type="submission" date="2025-08" db="UniProtKB">
        <authorList>
            <consortium name="Ensembl"/>
        </authorList>
    </citation>
    <scope>IDENTIFICATION</scope>
</reference>
<reference evidence="2" key="3">
    <citation type="journal article" date="2014" name="Nature">
        <title>Elephant shark genome provides unique insights into gnathostome evolution.</title>
        <authorList>
            <consortium name="International Elephant Shark Genome Sequencing Consortium"/>
            <person name="Venkatesh B."/>
            <person name="Lee A.P."/>
            <person name="Ravi V."/>
            <person name="Maurya A.K."/>
            <person name="Lian M.M."/>
            <person name="Swann J.B."/>
            <person name="Ohta Y."/>
            <person name="Flajnik M.F."/>
            <person name="Sutoh Y."/>
            <person name="Kasahara M."/>
            <person name="Hoon S."/>
            <person name="Gangu V."/>
            <person name="Roy S.W."/>
            <person name="Irimia M."/>
            <person name="Korzh V."/>
            <person name="Kondrychyn I."/>
            <person name="Lim Z.W."/>
            <person name="Tay B.H."/>
            <person name="Tohari S."/>
            <person name="Kong K.W."/>
            <person name="Ho S."/>
            <person name="Lorente-Galdos B."/>
            <person name="Quilez J."/>
            <person name="Marques-Bonet T."/>
            <person name="Raney B.J."/>
            <person name="Ingham P.W."/>
            <person name="Tay A."/>
            <person name="Hillier L.W."/>
            <person name="Minx P."/>
            <person name="Boehm T."/>
            <person name="Wilson R.K."/>
            <person name="Brenner S."/>
            <person name="Warren W.C."/>
        </authorList>
    </citation>
    <scope>NUCLEOTIDE SEQUENCE [LARGE SCALE GENOMIC DNA]</scope>
</reference>
<evidence type="ECO:0008006" key="3">
    <source>
        <dbReference type="Google" id="ProtNLM"/>
    </source>
</evidence>
<reference evidence="2" key="1">
    <citation type="journal article" date="2006" name="Science">
        <title>Ancient noncoding elements conserved in the human genome.</title>
        <authorList>
            <person name="Venkatesh B."/>
            <person name="Kirkness E.F."/>
            <person name="Loh Y.H."/>
            <person name="Halpern A.L."/>
            <person name="Lee A.P."/>
            <person name="Johnson J."/>
            <person name="Dandona N."/>
            <person name="Viswanathan L.D."/>
            <person name="Tay A."/>
            <person name="Venter J.C."/>
            <person name="Strausberg R.L."/>
            <person name="Brenner S."/>
        </authorList>
    </citation>
    <scope>NUCLEOTIDE SEQUENCE [LARGE SCALE GENOMIC DNA]</scope>
</reference>
<protein>
    <recommendedName>
        <fullName evidence="3">Nucleoside diphosphate kinase-like domain-containing protein</fullName>
    </recommendedName>
</protein>
<keyword evidence="2" id="KW-1185">Reference proteome</keyword>
<dbReference type="AlphaFoldDB" id="A0A4W3J9H6"/>
<reference evidence="1" key="5">
    <citation type="submission" date="2025-09" db="UniProtKB">
        <authorList>
            <consortium name="Ensembl"/>
        </authorList>
    </citation>
    <scope>IDENTIFICATION</scope>
</reference>
<dbReference type="InParanoid" id="A0A4W3J9H6"/>